<sequence length="886" mass="99120">MSLFLLVVDTAFAASPNQQQIEQFKKLPKAQQEALAKQLGIALPSSLDEKYKNDEKSNESSILPRDQKVEPEESDLDDKFKPKKEEIKAFGYELFSGQPTTFLPTEMAPIADDYLVNIGDEVKVNLYGKTTSEFYLKIDREGRLSIPNLSPIHVIGLTFSELKELVKTKIQEEMIGVQSYLTMGSLSSMRIMIVGDAYRPGSYMVSPLATVTHALFVAGGVNEGDSLRNIQVKRGGRLIANFDLYDLLLFGDSSSDVVLKSGDVVFIPPAQKKITVKGEVNRQAIFELKESDSIESIIAMVGGLKANANKSKVVVSRYDASGRRVVVNANFNENKGYTPINGDEITVNQTSSRLQNTVTVVGAVTNPGNFQWQEGQTLQTLFSNPREDFLAIADYSYSLLIREVNLKGDIEIVQFALQDIIINKTQDIDLKSNDTLVIFSRYELKEEEEKLLSDFAFSKEQLKLQKSIQLWEQYEKQQFLRYVGQYDEEALLLEEEKSSEVERKKAQKVKSIDSLLETEEPDEADFAVFSRRSLLPAILTKLQSQSSAENPVKVLAINGKVKFPGVYPLPINPSFKLAIQAAGGLQESAYLEKVEITRIYNSSKDDKRVEHIQFNAANSEQIESLILTSKDTITIFPKPNWQDKLEVKLVGEVMFPGLYTIYRGEKLDDVIRRAGGFTSYAHKEAAIFTRESIKTRERSQIQRLSEELRRDIVSSTFKNGPSNVSRMSYTDMDKIMQDLADVEALGRLVIDLDSRESLDLPLENGDALYVPSLQNSISVIGEVYIASTHIYEPGKDVYDYIRASGGFKQKADEERVYVIKANGSVVIPKSQSWFSVSDAKGYLEPGDSIVVPLDTEQYDTLTVWSQATQILSQIGLAAASLATLNK</sequence>
<dbReference type="InterPro" id="IPR003715">
    <property type="entry name" value="Poly_export_N"/>
</dbReference>
<feature type="compositionally biased region" description="Basic and acidic residues" evidence="2">
    <location>
        <begin position="65"/>
        <end position="80"/>
    </location>
</feature>
<dbReference type="Gene3D" id="3.10.560.10">
    <property type="entry name" value="Outer membrane lipoprotein wza domain like"/>
    <property type="match status" value="6"/>
</dbReference>
<proteinExistence type="predicted"/>
<dbReference type="InterPro" id="IPR019554">
    <property type="entry name" value="Soluble_ligand-bd"/>
</dbReference>
<feature type="domain" description="Soluble ligand binding" evidence="4">
    <location>
        <begin position="358"/>
        <end position="381"/>
    </location>
</feature>
<dbReference type="PANTHER" id="PTHR33619:SF3">
    <property type="entry name" value="POLYSACCHARIDE EXPORT PROTEIN GFCE-RELATED"/>
    <property type="match status" value="1"/>
</dbReference>
<evidence type="ECO:0000259" key="3">
    <source>
        <dbReference type="Pfam" id="PF02563"/>
    </source>
</evidence>
<keyword evidence="6" id="KW-1185">Reference proteome</keyword>
<dbReference type="Pfam" id="PF10531">
    <property type="entry name" value="SLBB"/>
    <property type="match status" value="5"/>
</dbReference>
<protein>
    <submittedName>
        <fullName evidence="5">SLBB domain-containing protein</fullName>
    </submittedName>
</protein>
<evidence type="ECO:0000256" key="2">
    <source>
        <dbReference type="SAM" id="MobiDB-lite"/>
    </source>
</evidence>
<evidence type="ECO:0000259" key="4">
    <source>
        <dbReference type="Pfam" id="PF10531"/>
    </source>
</evidence>
<feature type="compositionally biased region" description="Basic and acidic residues" evidence="2">
    <location>
        <begin position="48"/>
        <end position="58"/>
    </location>
</feature>
<accession>A0A975HP37</accession>
<organism evidence="5 6">
    <name type="scientific">Pseudoalteromonas xiamenensis</name>
    <dbReference type="NCBI Taxonomy" id="882626"/>
    <lineage>
        <taxon>Bacteria</taxon>
        <taxon>Pseudomonadati</taxon>
        <taxon>Pseudomonadota</taxon>
        <taxon>Gammaproteobacteria</taxon>
        <taxon>Alteromonadales</taxon>
        <taxon>Pseudoalteromonadaceae</taxon>
        <taxon>Pseudoalteromonas</taxon>
    </lineage>
</organism>
<feature type="domain" description="Soluble ligand binding" evidence="4">
    <location>
        <begin position="273"/>
        <end position="326"/>
    </location>
</feature>
<dbReference type="GO" id="GO:0015159">
    <property type="term" value="F:polysaccharide transmembrane transporter activity"/>
    <property type="evidence" value="ECO:0007669"/>
    <property type="project" value="InterPro"/>
</dbReference>
<feature type="domain" description="Soluble ligand binding" evidence="4">
    <location>
        <begin position="191"/>
        <end position="237"/>
    </location>
</feature>
<dbReference type="Pfam" id="PF02563">
    <property type="entry name" value="Poly_export"/>
    <property type="match status" value="1"/>
</dbReference>
<feature type="region of interest" description="Disordered" evidence="2">
    <location>
        <begin position="48"/>
        <end position="80"/>
    </location>
</feature>
<dbReference type="EMBL" id="CP072133">
    <property type="protein sequence ID" value="QTH72865.1"/>
    <property type="molecule type" value="Genomic_DNA"/>
</dbReference>
<dbReference type="Proteomes" id="UP000664904">
    <property type="component" value="Chromosome"/>
</dbReference>
<dbReference type="AlphaFoldDB" id="A0A975HP37"/>
<feature type="domain" description="Polysaccharide export protein N-terminal" evidence="3">
    <location>
        <begin position="110"/>
        <end position="175"/>
    </location>
</feature>
<evidence type="ECO:0000313" key="5">
    <source>
        <dbReference type="EMBL" id="QTH72865.1"/>
    </source>
</evidence>
<evidence type="ECO:0000256" key="1">
    <source>
        <dbReference type="ARBA" id="ARBA00022729"/>
    </source>
</evidence>
<feature type="domain" description="Soluble ligand binding" evidence="4">
    <location>
        <begin position="556"/>
        <end position="601"/>
    </location>
</feature>
<keyword evidence="1" id="KW-0732">Signal</keyword>
<dbReference type="InterPro" id="IPR049712">
    <property type="entry name" value="Poly_export"/>
</dbReference>
<reference evidence="5" key="1">
    <citation type="submission" date="2021-03" db="EMBL/GenBank/DDBJ databases">
        <title>Complete Genome of Pseudoalteromonas xiamenensis STKMTI.2, a new potential marine bacterium producing anti-Vibrio compounds.</title>
        <authorList>
            <person name="Handayani D.P."/>
            <person name="Isnansetyo A."/>
            <person name="Istiqomah I."/>
            <person name="Jumina J."/>
        </authorList>
    </citation>
    <scope>NUCLEOTIDE SEQUENCE</scope>
    <source>
        <strain evidence="5">STKMTI.2</strain>
    </source>
</reference>
<dbReference type="KEGG" id="pxi:J5O05_07320"/>
<feature type="domain" description="Soluble ligand binding" evidence="4">
    <location>
        <begin position="647"/>
        <end position="684"/>
    </location>
</feature>
<gene>
    <name evidence="5" type="ORF">J5O05_07320</name>
</gene>
<evidence type="ECO:0000313" key="6">
    <source>
        <dbReference type="Proteomes" id="UP000664904"/>
    </source>
</evidence>
<dbReference type="PANTHER" id="PTHR33619">
    <property type="entry name" value="POLYSACCHARIDE EXPORT PROTEIN GFCE-RELATED"/>
    <property type="match status" value="1"/>
</dbReference>
<name>A0A975HP37_9GAMM</name>